<evidence type="ECO:0000313" key="2">
    <source>
        <dbReference type="Proteomes" id="UP000796761"/>
    </source>
</evidence>
<dbReference type="EMBL" id="SWJQ01000180">
    <property type="protein sequence ID" value="TRZ19516.1"/>
    <property type="molecule type" value="Genomic_DNA"/>
</dbReference>
<dbReference type="AlphaFoldDB" id="A0A8K1LMX6"/>
<accession>A0A8K1LMX6</accession>
<evidence type="ECO:0000313" key="1">
    <source>
        <dbReference type="EMBL" id="TRZ19516.1"/>
    </source>
</evidence>
<sequence length="167" mass="18937">MTRGIKSTLNPFPKTTNLSDAVDIWEGWDVIQWNLDKLKGYAHVNLMMFNQDKVIHGSQQGIKFLPLPIIICSKFRSVSKFESGFQQVLKSHLIRVTYKSFLFSRLNNPNSLSLSSLEICSDNFCGSPLDLLQQVHVVSELQTPELDAIPKNRALIPLLQRDESLPP</sequence>
<organism evidence="1 2">
    <name type="scientific">Zosterops borbonicus</name>
    <dbReference type="NCBI Taxonomy" id="364589"/>
    <lineage>
        <taxon>Eukaryota</taxon>
        <taxon>Metazoa</taxon>
        <taxon>Chordata</taxon>
        <taxon>Craniata</taxon>
        <taxon>Vertebrata</taxon>
        <taxon>Euteleostomi</taxon>
        <taxon>Archelosauria</taxon>
        <taxon>Archosauria</taxon>
        <taxon>Dinosauria</taxon>
        <taxon>Saurischia</taxon>
        <taxon>Theropoda</taxon>
        <taxon>Coelurosauria</taxon>
        <taxon>Aves</taxon>
        <taxon>Neognathae</taxon>
        <taxon>Neoaves</taxon>
        <taxon>Telluraves</taxon>
        <taxon>Australaves</taxon>
        <taxon>Passeriformes</taxon>
        <taxon>Sylvioidea</taxon>
        <taxon>Zosteropidae</taxon>
        <taxon>Zosterops</taxon>
    </lineage>
</organism>
<protein>
    <submittedName>
        <fullName evidence="1">Uncharacterized protein</fullName>
    </submittedName>
</protein>
<comment type="caution">
    <text evidence="1">The sequence shown here is derived from an EMBL/GenBank/DDBJ whole genome shotgun (WGS) entry which is preliminary data.</text>
</comment>
<proteinExistence type="predicted"/>
<reference evidence="1" key="1">
    <citation type="submission" date="2019-04" db="EMBL/GenBank/DDBJ databases">
        <title>Genome assembly of Zosterops borbonicus 15179.</title>
        <authorList>
            <person name="Leroy T."/>
            <person name="Anselmetti Y."/>
            <person name="Tilak M.-K."/>
            <person name="Nabholz B."/>
        </authorList>
    </citation>
    <scope>NUCLEOTIDE SEQUENCE</scope>
    <source>
        <strain evidence="1">HGM_15179</strain>
        <tissue evidence="1">Muscle</tissue>
    </source>
</reference>
<dbReference type="Proteomes" id="UP000796761">
    <property type="component" value="Unassembled WGS sequence"/>
</dbReference>
<name>A0A8K1LMX6_9PASS</name>
<keyword evidence="2" id="KW-1185">Reference proteome</keyword>
<gene>
    <name evidence="1" type="ORF">HGM15179_007586</name>
</gene>